<evidence type="ECO:0008006" key="3">
    <source>
        <dbReference type="Google" id="ProtNLM"/>
    </source>
</evidence>
<name>A0AAW1G7D3_ZOAVI</name>
<organism evidence="1 2">
    <name type="scientific">Zoarces viviparus</name>
    <name type="common">Viviparous eelpout</name>
    <name type="synonym">Blennius viviparus</name>
    <dbReference type="NCBI Taxonomy" id="48416"/>
    <lineage>
        <taxon>Eukaryota</taxon>
        <taxon>Metazoa</taxon>
        <taxon>Chordata</taxon>
        <taxon>Craniata</taxon>
        <taxon>Vertebrata</taxon>
        <taxon>Euteleostomi</taxon>
        <taxon>Actinopterygii</taxon>
        <taxon>Neopterygii</taxon>
        <taxon>Teleostei</taxon>
        <taxon>Neoteleostei</taxon>
        <taxon>Acanthomorphata</taxon>
        <taxon>Eupercaria</taxon>
        <taxon>Perciformes</taxon>
        <taxon>Cottioidei</taxon>
        <taxon>Zoarcales</taxon>
        <taxon>Zoarcidae</taxon>
        <taxon>Zoarcinae</taxon>
        <taxon>Zoarces</taxon>
    </lineage>
</organism>
<reference evidence="1 2" key="1">
    <citation type="journal article" date="2024" name="Genome Biol. Evol.">
        <title>Chromosome-level genome assembly of the viviparous eelpout Zoarces viviparus.</title>
        <authorList>
            <person name="Fuhrmann N."/>
            <person name="Brasseur M.V."/>
            <person name="Bakowski C.E."/>
            <person name="Podsiadlowski L."/>
            <person name="Prost S."/>
            <person name="Krehenwinkel H."/>
            <person name="Mayer C."/>
        </authorList>
    </citation>
    <scope>NUCLEOTIDE SEQUENCE [LARGE SCALE GENOMIC DNA]</scope>
    <source>
        <strain evidence="1">NO-MEL_2022_Ind0_liver</strain>
    </source>
</reference>
<gene>
    <name evidence="1" type="ORF">VZT92_002051</name>
</gene>
<comment type="caution">
    <text evidence="1">The sequence shown here is derived from an EMBL/GenBank/DDBJ whole genome shotgun (WGS) entry which is preliminary data.</text>
</comment>
<dbReference type="AlphaFoldDB" id="A0AAW1G7D3"/>
<sequence length="69" mass="7161">MSLSQGCWWMALATARATKSQAADGAPSVGPDGTVPPRPCQHLLPRHFVLGIAGGNRGGPIMPPNRRGS</sequence>
<evidence type="ECO:0000313" key="2">
    <source>
        <dbReference type="Proteomes" id="UP001488805"/>
    </source>
</evidence>
<proteinExistence type="predicted"/>
<dbReference type="EMBL" id="JBCEZU010000002">
    <property type="protein sequence ID" value="KAK9542051.1"/>
    <property type="molecule type" value="Genomic_DNA"/>
</dbReference>
<keyword evidence="2" id="KW-1185">Reference proteome</keyword>
<dbReference type="Proteomes" id="UP001488805">
    <property type="component" value="Unassembled WGS sequence"/>
</dbReference>
<protein>
    <recommendedName>
        <fullName evidence="3">Secreted protein</fullName>
    </recommendedName>
</protein>
<accession>A0AAW1G7D3</accession>
<evidence type="ECO:0000313" key="1">
    <source>
        <dbReference type="EMBL" id="KAK9542051.1"/>
    </source>
</evidence>